<dbReference type="Gene3D" id="3.90.245.10">
    <property type="entry name" value="Ribonucleoside hydrolase-like"/>
    <property type="match status" value="1"/>
</dbReference>
<comment type="caution">
    <text evidence="3">The sequence shown here is derived from an EMBL/GenBank/DDBJ whole genome shotgun (WGS) entry which is preliminary data.</text>
</comment>
<evidence type="ECO:0000313" key="4">
    <source>
        <dbReference type="Proteomes" id="UP001162131"/>
    </source>
</evidence>
<dbReference type="InterPro" id="IPR052775">
    <property type="entry name" value="IUN_hydrolase"/>
</dbReference>
<reference evidence="3" key="1">
    <citation type="submission" date="2021-09" db="EMBL/GenBank/DDBJ databases">
        <authorList>
            <consortium name="AG Swart"/>
            <person name="Singh M."/>
            <person name="Singh A."/>
            <person name="Seah K."/>
            <person name="Emmerich C."/>
        </authorList>
    </citation>
    <scope>NUCLEOTIDE SEQUENCE</scope>
    <source>
        <strain evidence="3">ATCC30299</strain>
    </source>
</reference>
<organism evidence="3 4">
    <name type="scientific">Blepharisma stoltei</name>
    <dbReference type="NCBI Taxonomy" id="1481888"/>
    <lineage>
        <taxon>Eukaryota</taxon>
        <taxon>Sar</taxon>
        <taxon>Alveolata</taxon>
        <taxon>Ciliophora</taxon>
        <taxon>Postciliodesmatophora</taxon>
        <taxon>Heterotrichea</taxon>
        <taxon>Heterotrichida</taxon>
        <taxon>Blepharismidae</taxon>
        <taxon>Blepharisma</taxon>
    </lineage>
</organism>
<evidence type="ECO:0000259" key="2">
    <source>
        <dbReference type="Pfam" id="PF01156"/>
    </source>
</evidence>
<dbReference type="SUPFAM" id="SSF53590">
    <property type="entry name" value="Nucleoside hydrolase"/>
    <property type="match status" value="1"/>
</dbReference>
<dbReference type="GO" id="GO:0016799">
    <property type="term" value="F:hydrolase activity, hydrolyzing N-glycosyl compounds"/>
    <property type="evidence" value="ECO:0007669"/>
    <property type="project" value="InterPro"/>
</dbReference>
<evidence type="ECO:0000313" key="3">
    <source>
        <dbReference type="EMBL" id="CAG9317092.1"/>
    </source>
</evidence>
<dbReference type="Proteomes" id="UP001162131">
    <property type="component" value="Unassembled WGS sequence"/>
</dbReference>
<comment type="similarity">
    <text evidence="1">Belongs to the IUNH family.</text>
</comment>
<name>A0AAU9ITP7_9CILI</name>
<feature type="domain" description="Inosine/uridine-preferring nucleoside hydrolase" evidence="2">
    <location>
        <begin position="7"/>
        <end position="310"/>
    </location>
</feature>
<dbReference type="InterPro" id="IPR036452">
    <property type="entry name" value="Ribo_hydro-like"/>
</dbReference>
<dbReference type="EMBL" id="CAJZBQ010000017">
    <property type="protein sequence ID" value="CAG9317092.1"/>
    <property type="molecule type" value="Genomic_DNA"/>
</dbReference>
<dbReference type="InterPro" id="IPR001910">
    <property type="entry name" value="Inosine/uridine_hydrolase_dom"/>
</dbReference>
<dbReference type="Pfam" id="PF01156">
    <property type="entry name" value="IU_nuc_hydro"/>
    <property type="match status" value="1"/>
</dbReference>
<protein>
    <recommendedName>
        <fullName evidence="2">Inosine/uridine-preferring nucleoside hydrolase domain-containing protein</fullName>
    </recommendedName>
</protein>
<dbReference type="PANTHER" id="PTHR46190">
    <property type="entry name" value="SI:CH211-201H21.5-RELATED"/>
    <property type="match status" value="1"/>
</dbReference>
<gene>
    <name evidence="3" type="ORF">BSTOLATCC_MIC17714</name>
</gene>
<dbReference type="PANTHER" id="PTHR46190:SF1">
    <property type="entry name" value="SI:CH211-201H21.5"/>
    <property type="match status" value="1"/>
</dbReference>
<sequence length="319" mass="34963">MSKNMWIIDTDAGVDDAQALVLALKCQEYHNFEVVAITSVAGNVPLPQVNKNIGEILRVCNKTHIPYYSGSAKPLINDLTDCASIHGVDGLNNYWSNPSRGAEDIPEPQSKHAVQAIIDIANEHPGQVSIATIGPLTNLALAVCLDPALPTKFKRVLVMGAAVHGKGNITVSAEFNIWCDPEASHIVFERFPLLEIVPWETCIDREHKFTSEFLNSYTHGATPQGNFVREITTIVGGESHVFFCDPITICIAIDESIAKEYSLRKGFVELNGGYTRGMTVVNWGCSDMKEINEGGDANLKIVEKLDLEKIMALFLHSIS</sequence>
<proteinExistence type="inferred from homology"/>
<dbReference type="AlphaFoldDB" id="A0AAU9ITP7"/>
<keyword evidence="4" id="KW-1185">Reference proteome</keyword>
<evidence type="ECO:0000256" key="1">
    <source>
        <dbReference type="ARBA" id="ARBA00009176"/>
    </source>
</evidence>
<accession>A0AAU9ITP7</accession>